<accession>A0A9Q9EI50</accession>
<name>A0A9Q9EI50_9PEZI</name>
<keyword evidence="2" id="KW-1185">Reference proteome</keyword>
<dbReference type="AlphaFoldDB" id="A0A9Q9EI50"/>
<gene>
    <name evidence="1" type="ORF">Slin15195_G057750</name>
</gene>
<sequence>MTSATTHSSALWEVTTRDFSEWSNEDGDFCSQGTYSTLEAANEHAQRVAKEEEYDVPEDIEVVEHFDEDGCYYFCNTDQCVRYEDGGVVIEDFKRKVSGRAVETPAAIITEDSCGPMITIPHGRRLLRDAKFYFTGELMFMDRASAWAAVDVFGGHAAESFCEVDYAVIGAGHNPEKIEAMTALGIEQIDEATFHAISRNSVPWSKSLQHQITADDNSRQSTPCVPLPPTAAEWHFNADDARPAKRQRS</sequence>
<dbReference type="EMBL" id="CP099421">
    <property type="protein sequence ID" value="USW52456.1"/>
    <property type="molecule type" value="Genomic_DNA"/>
</dbReference>
<evidence type="ECO:0000313" key="1">
    <source>
        <dbReference type="EMBL" id="USW52456.1"/>
    </source>
</evidence>
<evidence type="ECO:0000313" key="2">
    <source>
        <dbReference type="Proteomes" id="UP001056384"/>
    </source>
</evidence>
<dbReference type="SUPFAM" id="SSF52113">
    <property type="entry name" value="BRCT domain"/>
    <property type="match status" value="1"/>
</dbReference>
<dbReference type="Gene3D" id="3.40.50.10190">
    <property type="entry name" value="BRCT domain"/>
    <property type="match status" value="1"/>
</dbReference>
<organism evidence="1 2">
    <name type="scientific">Septoria linicola</name>
    <dbReference type="NCBI Taxonomy" id="215465"/>
    <lineage>
        <taxon>Eukaryota</taxon>
        <taxon>Fungi</taxon>
        <taxon>Dikarya</taxon>
        <taxon>Ascomycota</taxon>
        <taxon>Pezizomycotina</taxon>
        <taxon>Dothideomycetes</taxon>
        <taxon>Dothideomycetidae</taxon>
        <taxon>Mycosphaerellales</taxon>
        <taxon>Mycosphaerellaceae</taxon>
        <taxon>Septoria</taxon>
    </lineage>
</organism>
<dbReference type="InterPro" id="IPR036420">
    <property type="entry name" value="BRCT_dom_sf"/>
</dbReference>
<proteinExistence type="predicted"/>
<reference evidence="1" key="1">
    <citation type="submission" date="2022-06" db="EMBL/GenBank/DDBJ databases">
        <title>Complete genome sequences of two strains of the flax pathogen Septoria linicola.</title>
        <authorList>
            <person name="Lapalu N."/>
            <person name="Simon A."/>
            <person name="Demenou B."/>
            <person name="Paumier D."/>
            <person name="Guillot M.-P."/>
            <person name="Gout L."/>
            <person name="Valade R."/>
        </authorList>
    </citation>
    <scope>NUCLEOTIDE SEQUENCE</scope>
    <source>
        <strain evidence="1">SE15195</strain>
    </source>
</reference>
<dbReference type="OrthoDB" id="446168at2759"/>
<protein>
    <submittedName>
        <fullName evidence="1">BRCT domain superfamily protein</fullName>
    </submittedName>
</protein>
<dbReference type="Proteomes" id="UP001056384">
    <property type="component" value="Chromosome 4"/>
</dbReference>